<feature type="compositionally biased region" description="Polar residues" evidence="1">
    <location>
        <begin position="33"/>
        <end position="44"/>
    </location>
</feature>
<sequence>METPVDNIVGTMYINQSPLGTASSPRGGRRSYKPSTQHSKSRNSLHATPKAVFWLDLGGAPLGSQADGLRSLSPARRLLDGARRAVALESEQLGREVTVMDVVLDHRLLLTRAAELPPHHHRVLPICKFECQGDIDGYWAWQGAGGDFVSEQASRHIEPRVSAERSTLTWSPSLDGDGVWDSGQ</sequence>
<dbReference type="Proteomes" id="UP000054538">
    <property type="component" value="Unassembled WGS sequence"/>
</dbReference>
<dbReference type="EMBL" id="KN824832">
    <property type="protein sequence ID" value="KIL00513.1"/>
    <property type="molecule type" value="Genomic_DNA"/>
</dbReference>
<organism evidence="2 3">
    <name type="scientific">Paxillus rubicundulus Ve08.2h10</name>
    <dbReference type="NCBI Taxonomy" id="930991"/>
    <lineage>
        <taxon>Eukaryota</taxon>
        <taxon>Fungi</taxon>
        <taxon>Dikarya</taxon>
        <taxon>Basidiomycota</taxon>
        <taxon>Agaricomycotina</taxon>
        <taxon>Agaricomycetes</taxon>
        <taxon>Agaricomycetidae</taxon>
        <taxon>Boletales</taxon>
        <taxon>Paxilineae</taxon>
        <taxon>Paxillaceae</taxon>
        <taxon>Paxillus</taxon>
    </lineage>
</organism>
<dbReference type="OrthoDB" id="2692024at2759"/>
<feature type="region of interest" description="Disordered" evidence="1">
    <location>
        <begin position="16"/>
        <end position="44"/>
    </location>
</feature>
<dbReference type="InParanoid" id="A0A0D0DNL2"/>
<evidence type="ECO:0000256" key="1">
    <source>
        <dbReference type="SAM" id="MobiDB-lite"/>
    </source>
</evidence>
<dbReference type="AlphaFoldDB" id="A0A0D0DNL2"/>
<name>A0A0D0DNL2_9AGAM</name>
<protein>
    <submittedName>
        <fullName evidence="2">Uncharacterized protein</fullName>
    </submittedName>
</protein>
<evidence type="ECO:0000313" key="2">
    <source>
        <dbReference type="EMBL" id="KIL00513.1"/>
    </source>
</evidence>
<dbReference type="HOGENOM" id="CLU_1468646_0_0_1"/>
<reference evidence="2 3" key="1">
    <citation type="submission" date="2014-04" db="EMBL/GenBank/DDBJ databases">
        <authorList>
            <consortium name="DOE Joint Genome Institute"/>
            <person name="Kuo A."/>
            <person name="Kohler A."/>
            <person name="Jargeat P."/>
            <person name="Nagy L.G."/>
            <person name="Floudas D."/>
            <person name="Copeland A."/>
            <person name="Barry K.W."/>
            <person name="Cichocki N."/>
            <person name="Veneault-Fourrey C."/>
            <person name="LaButti K."/>
            <person name="Lindquist E.A."/>
            <person name="Lipzen A."/>
            <person name="Lundell T."/>
            <person name="Morin E."/>
            <person name="Murat C."/>
            <person name="Sun H."/>
            <person name="Tunlid A."/>
            <person name="Henrissat B."/>
            <person name="Grigoriev I.V."/>
            <person name="Hibbett D.S."/>
            <person name="Martin F."/>
            <person name="Nordberg H.P."/>
            <person name="Cantor M.N."/>
            <person name="Hua S.X."/>
        </authorList>
    </citation>
    <scope>NUCLEOTIDE SEQUENCE [LARGE SCALE GENOMIC DNA]</scope>
    <source>
        <strain evidence="2 3">Ve08.2h10</strain>
    </source>
</reference>
<gene>
    <name evidence="2" type="ORF">PAXRUDRAFT_191359</name>
</gene>
<evidence type="ECO:0000313" key="3">
    <source>
        <dbReference type="Proteomes" id="UP000054538"/>
    </source>
</evidence>
<accession>A0A0D0DNL2</accession>
<proteinExistence type="predicted"/>
<reference evidence="3" key="2">
    <citation type="submission" date="2015-01" db="EMBL/GenBank/DDBJ databases">
        <title>Evolutionary Origins and Diversification of the Mycorrhizal Mutualists.</title>
        <authorList>
            <consortium name="DOE Joint Genome Institute"/>
            <consortium name="Mycorrhizal Genomics Consortium"/>
            <person name="Kohler A."/>
            <person name="Kuo A."/>
            <person name="Nagy L.G."/>
            <person name="Floudas D."/>
            <person name="Copeland A."/>
            <person name="Barry K.W."/>
            <person name="Cichocki N."/>
            <person name="Veneault-Fourrey C."/>
            <person name="LaButti K."/>
            <person name="Lindquist E.A."/>
            <person name="Lipzen A."/>
            <person name="Lundell T."/>
            <person name="Morin E."/>
            <person name="Murat C."/>
            <person name="Riley R."/>
            <person name="Ohm R."/>
            <person name="Sun H."/>
            <person name="Tunlid A."/>
            <person name="Henrissat B."/>
            <person name="Grigoriev I.V."/>
            <person name="Hibbett D.S."/>
            <person name="Martin F."/>
        </authorList>
    </citation>
    <scope>NUCLEOTIDE SEQUENCE [LARGE SCALE GENOMIC DNA]</scope>
    <source>
        <strain evidence="3">Ve08.2h10</strain>
    </source>
</reference>
<keyword evidence="3" id="KW-1185">Reference proteome</keyword>